<gene>
    <name evidence="1" type="ORF">HGA07_13990</name>
</gene>
<dbReference type="Proteomes" id="UP000523447">
    <property type="component" value="Unassembled WGS sequence"/>
</dbReference>
<sequence>MTVSDHLETWHGLPVFAFPDPGHEGELPGAGEVAWRIAVDPYGDSDESWSQAFARFLAAVDSAGVRALVIGTWGEMYDESSESVVEELLAARDRLTGLRALFLADVTFEESEISWIQQSNVTPLLRTFDRLEEFGVRGGEGLVFEPITHTTLRRLIVQTGGLDGAVVRGIAAGDFPALEHLDIWLGTSWYGGNATVADMEPLLRGTGLPALRSLALRNSEIQDEIAAAVASAPIVAQLTTLDLSMGTLGDEGVEALLDGQPLTHLTTLDLHHNFIGEPMRDRLLAALPGVEVDLSEYEDSGERGERYTAVAE</sequence>
<dbReference type="RefSeq" id="WP_040721198.1">
    <property type="nucleotide sequence ID" value="NZ_CAWPHS010000004.1"/>
</dbReference>
<dbReference type="InterPro" id="IPR032675">
    <property type="entry name" value="LRR_dom_sf"/>
</dbReference>
<dbReference type="EMBL" id="JAAXPE010000012">
    <property type="protein sequence ID" value="NKY86740.1"/>
    <property type="molecule type" value="Genomic_DNA"/>
</dbReference>
<name>A0A7X6LZJ0_9NOCA</name>
<dbReference type="AlphaFoldDB" id="A0A7X6LZJ0"/>
<dbReference type="Pfam" id="PF13516">
    <property type="entry name" value="LRR_6"/>
    <property type="match status" value="1"/>
</dbReference>
<dbReference type="InterPro" id="IPR047722">
    <property type="entry name" value="STM4015-like"/>
</dbReference>
<dbReference type="NCBIfam" id="NF038076">
    <property type="entry name" value="fam_STM4015"/>
    <property type="match status" value="1"/>
</dbReference>
<dbReference type="InterPro" id="IPR001611">
    <property type="entry name" value="Leu-rich_rpt"/>
</dbReference>
<protein>
    <submittedName>
        <fullName evidence="1">Leucine-rich repeat domain-containing protein</fullName>
    </submittedName>
</protein>
<accession>A0A7X6LZJ0</accession>
<comment type="caution">
    <text evidence="1">The sequence shown here is derived from an EMBL/GenBank/DDBJ whole genome shotgun (WGS) entry which is preliminary data.</text>
</comment>
<organism evidence="1 2">
    <name type="scientific">Nocardia veterana</name>
    <dbReference type="NCBI Taxonomy" id="132249"/>
    <lineage>
        <taxon>Bacteria</taxon>
        <taxon>Bacillati</taxon>
        <taxon>Actinomycetota</taxon>
        <taxon>Actinomycetes</taxon>
        <taxon>Mycobacteriales</taxon>
        <taxon>Nocardiaceae</taxon>
        <taxon>Nocardia</taxon>
    </lineage>
</organism>
<dbReference type="Gene3D" id="3.80.10.10">
    <property type="entry name" value="Ribonuclease Inhibitor"/>
    <property type="match status" value="1"/>
</dbReference>
<keyword evidence="2" id="KW-1185">Reference proteome</keyword>
<evidence type="ECO:0000313" key="1">
    <source>
        <dbReference type="EMBL" id="NKY86740.1"/>
    </source>
</evidence>
<reference evidence="1 2" key="1">
    <citation type="submission" date="2020-04" db="EMBL/GenBank/DDBJ databases">
        <title>MicrobeNet Type strains.</title>
        <authorList>
            <person name="Nicholson A.C."/>
        </authorList>
    </citation>
    <scope>NUCLEOTIDE SEQUENCE [LARGE SCALE GENOMIC DNA]</scope>
    <source>
        <strain evidence="1 2">DSM 44445</strain>
    </source>
</reference>
<proteinExistence type="predicted"/>
<dbReference type="SUPFAM" id="SSF52047">
    <property type="entry name" value="RNI-like"/>
    <property type="match status" value="1"/>
</dbReference>
<evidence type="ECO:0000313" key="2">
    <source>
        <dbReference type="Proteomes" id="UP000523447"/>
    </source>
</evidence>